<dbReference type="WBParaSite" id="BXY_0363200.1">
    <property type="protein sequence ID" value="BXY_0363200.1"/>
    <property type="gene ID" value="BXY_0363200"/>
</dbReference>
<accession>A0A1I7RSC8</accession>
<proteinExistence type="predicted"/>
<keyword evidence="5" id="KW-1185">Reference proteome</keyword>
<dbReference type="EMBL" id="CAJFCV020000005">
    <property type="protein sequence ID" value="CAG9123044.1"/>
    <property type="molecule type" value="Genomic_DNA"/>
</dbReference>
<evidence type="ECO:0000256" key="1">
    <source>
        <dbReference type="SAM" id="Coils"/>
    </source>
</evidence>
<reference evidence="6" key="1">
    <citation type="submission" date="2016-11" db="UniProtKB">
        <authorList>
            <consortium name="WormBaseParasite"/>
        </authorList>
    </citation>
    <scope>IDENTIFICATION</scope>
</reference>
<gene>
    <name evidence="3" type="ORF">BXYJ_LOCUS11817</name>
</gene>
<organism evidence="4 6">
    <name type="scientific">Bursaphelenchus xylophilus</name>
    <name type="common">Pinewood nematode worm</name>
    <name type="synonym">Aphelenchoides xylophilus</name>
    <dbReference type="NCBI Taxonomy" id="6326"/>
    <lineage>
        <taxon>Eukaryota</taxon>
        <taxon>Metazoa</taxon>
        <taxon>Ecdysozoa</taxon>
        <taxon>Nematoda</taxon>
        <taxon>Chromadorea</taxon>
        <taxon>Rhabditida</taxon>
        <taxon>Tylenchina</taxon>
        <taxon>Tylenchomorpha</taxon>
        <taxon>Aphelenchoidea</taxon>
        <taxon>Aphelenchoididae</taxon>
        <taxon>Bursaphelenchus</taxon>
    </lineage>
</organism>
<feature type="compositionally biased region" description="Polar residues" evidence="2">
    <location>
        <begin position="9"/>
        <end position="25"/>
    </location>
</feature>
<evidence type="ECO:0000313" key="5">
    <source>
        <dbReference type="Proteomes" id="UP000659654"/>
    </source>
</evidence>
<evidence type="ECO:0000313" key="6">
    <source>
        <dbReference type="WBParaSite" id="BXY_0363200.1"/>
    </source>
</evidence>
<reference evidence="3" key="2">
    <citation type="submission" date="2020-09" db="EMBL/GenBank/DDBJ databases">
        <authorList>
            <person name="Kikuchi T."/>
        </authorList>
    </citation>
    <scope>NUCLEOTIDE SEQUENCE</scope>
    <source>
        <strain evidence="3">Ka4C1</strain>
    </source>
</reference>
<dbReference type="Proteomes" id="UP000659654">
    <property type="component" value="Unassembled WGS sequence"/>
</dbReference>
<dbReference type="Proteomes" id="UP000095284">
    <property type="component" value="Unplaced"/>
</dbReference>
<dbReference type="EMBL" id="CAJFDI010000005">
    <property type="protein sequence ID" value="CAD5231721.1"/>
    <property type="molecule type" value="Genomic_DNA"/>
</dbReference>
<name>A0A1I7RSC8_BURXY</name>
<sequence length="188" mass="21631">MESLIGLLGQNTSDSVPTAELQSAGPNPGARLMASETVKSMWKMMVINIEGNAENKEKERSPVEGIQHNLKQQEHQLDHLVSNNRELKGLKDRINHVYDDLVRRSEMELQASLRHVEQLREKYSQELASLGQENKAKQDEIKKFEEENTSLFEGCVKLETEIKRLEDEVKRKDQSYIQSIINQQISRC</sequence>
<feature type="region of interest" description="Disordered" evidence="2">
    <location>
        <begin position="1"/>
        <end position="28"/>
    </location>
</feature>
<evidence type="ECO:0000313" key="4">
    <source>
        <dbReference type="Proteomes" id="UP000095284"/>
    </source>
</evidence>
<dbReference type="AlphaFoldDB" id="A0A1I7RSC8"/>
<protein>
    <submittedName>
        <fullName evidence="3">(pine wood nematode) hypothetical protein</fullName>
    </submittedName>
</protein>
<dbReference type="SMR" id="A0A1I7RSC8"/>
<keyword evidence="1" id="KW-0175">Coiled coil</keyword>
<dbReference type="Proteomes" id="UP000582659">
    <property type="component" value="Unassembled WGS sequence"/>
</dbReference>
<feature type="coiled-coil region" evidence="1">
    <location>
        <begin position="63"/>
        <end position="175"/>
    </location>
</feature>
<evidence type="ECO:0000256" key="2">
    <source>
        <dbReference type="SAM" id="MobiDB-lite"/>
    </source>
</evidence>
<evidence type="ECO:0000313" key="3">
    <source>
        <dbReference type="EMBL" id="CAD5231721.1"/>
    </source>
</evidence>